<dbReference type="Proteomes" id="UP000827549">
    <property type="component" value="Chromosome 2"/>
</dbReference>
<proteinExistence type="predicted"/>
<evidence type="ECO:0000313" key="4">
    <source>
        <dbReference type="Proteomes" id="UP000827549"/>
    </source>
</evidence>
<dbReference type="InterPro" id="IPR010640">
    <property type="entry name" value="Low_temperature_requirement_A"/>
</dbReference>
<keyword evidence="2" id="KW-0812">Transmembrane</keyword>
<feature type="transmembrane region" description="Helical" evidence="2">
    <location>
        <begin position="441"/>
        <end position="460"/>
    </location>
</feature>
<feature type="transmembrane region" description="Helical" evidence="2">
    <location>
        <begin position="402"/>
        <end position="420"/>
    </location>
</feature>
<feature type="region of interest" description="Disordered" evidence="1">
    <location>
        <begin position="1"/>
        <end position="67"/>
    </location>
</feature>
<feature type="compositionally biased region" description="Low complexity" evidence="1">
    <location>
        <begin position="115"/>
        <end position="139"/>
    </location>
</feature>
<dbReference type="RefSeq" id="XP_062625084.1">
    <property type="nucleotide sequence ID" value="XM_062769100.1"/>
</dbReference>
<evidence type="ECO:0000256" key="2">
    <source>
        <dbReference type="SAM" id="Phobius"/>
    </source>
</evidence>
<keyword evidence="2" id="KW-1133">Transmembrane helix</keyword>
<feature type="compositionally biased region" description="Polar residues" evidence="1">
    <location>
        <begin position="100"/>
        <end position="109"/>
    </location>
</feature>
<name>A0AAF0Y434_9TREE</name>
<reference evidence="3" key="1">
    <citation type="submission" date="2023-10" db="EMBL/GenBank/DDBJ databases">
        <authorList>
            <person name="Noh H."/>
        </authorList>
    </citation>
    <scope>NUCLEOTIDE SEQUENCE</scope>
    <source>
        <strain evidence="3">DUCC4014</strain>
    </source>
</reference>
<dbReference type="EMBL" id="CP086715">
    <property type="protein sequence ID" value="WOO79052.1"/>
    <property type="molecule type" value="Genomic_DNA"/>
</dbReference>
<dbReference type="AlphaFoldDB" id="A0AAF0Y434"/>
<feature type="transmembrane region" description="Helical" evidence="2">
    <location>
        <begin position="664"/>
        <end position="682"/>
    </location>
</feature>
<keyword evidence="4" id="KW-1185">Reference proteome</keyword>
<feature type="transmembrane region" description="Helical" evidence="2">
    <location>
        <begin position="517"/>
        <end position="538"/>
    </location>
</feature>
<feature type="region of interest" description="Disordered" evidence="1">
    <location>
        <begin position="86"/>
        <end position="186"/>
    </location>
</feature>
<sequence length="776" mass="85153">MPRWGPKTRLLIPSTPDHVVRDSSPTLNPELYATTPVRERTPTEDHPPDPIHDPTATPASEYAGPIHHDTTELVDMTQKRAPNLFITTPQGEAGGAATPRSRSSGSHSPAKNGGATPTSPWSPRTPATATTADYPPTSARSLVAPPNPIREARKEWGRPEENDGPIHSPDSANPSKPERDAKTSVHRYAKPVRRLPFRRPPAYEDSGWLHESDRATQWLSAFYDLVVVAVLSVFSSTHKIAVPSAIGIFFSYYIVLICVWTTQVHYDVRYEAEDTFHRGMKLLQIIVFVYFGVSSGGWDPSKLGTFDVLETQELREDPRLYARQVTAATKGDQSWKTVVIAFAVSRALLALQYIFVAFAGRKAKRPNMGPKLAAFSSIVSGLMAVVAVCVPADTESRYCGKIAALYLGIAIEFFTTWFDMYAYKIGERANSTPVVAIAERYALFSLIILGEGFALLSGQFGKAVDGLDIKEASVYAQVFLVILVVYNVWSFLFSVFHQKDTINPRKTAWWEIVHVPLHFAILLLLAAMVNIIVMSSFYTALTKALDYLSIENITSQDARDKAEVSMNLFFNRLDPSLLPPTPIVDVSAPDNQQLLYGYSFLAGVMKAICEKSSTYMSDEVSASLGDLIGANLSDYNNETYVNQTGDLFGNTLVQVVDDAYSGTLWLFPAAGIVLITCALRSLTRYHLQGVSHRIVHWTQLITGVVLALLGLLDLGGGSYVDKDGKRSDKTNAMYRLVDSDGAIAVVACVYTAVNIGTIVALTLIHRIKGGVFGSES</sequence>
<feature type="transmembrane region" description="Helical" evidence="2">
    <location>
        <begin position="338"/>
        <end position="360"/>
    </location>
</feature>
<evidence type="ECO:0000313" key="3">
    <source>
        <dbReference type="EMBL" id="WOO79052.1"/>
    </source>
</evidence>
<feature type="transmembrane region" description="Helical" evidence="2">
    <location>
        <begin position="694"/>
        <end position="712"/>
    </location>
</feature>
<feature type="transmembrane region" description="Helical" evidence="2">
    <location>
        <begin position="742"/>
        <end position="764"/>
    </location>
</feature>
<protein>
    <submittedName>
        <fullName evidence="3">Uncharacterized protein</fullName>
    </submittedName>
</protein>
<accession>A0AAF0Y434</accession>
<feature type="transmembrane region" description="Helical" evidence="2">
    <location>
        <begin position="282"/>
        <end position="298"/>
    </location>
</feature>
<feature type="transmembrane region" description="Helical" evidence="2">
    <location>
        <begin position="240"/>
        <end position="261"/>
    </location>
</feature>
<feature type="transmembrane region" description="Helical" evidence="2">
    <location>
        <begin position="372"/>
        <end position="390"/>
    </location>
</feature>
<dbReference type="GeneID" id="87805836"/>
<dbReference type="PANTHER" id="PTHR42101">
    <property type="entry name" value="CHROMOSOME 16, WHOLE GENOME SHOTGUN SEQUENCE"/>
    <property type="match status" value="1"/>
</dbReference>
<feature type="compositionally biased region" description="Basic and acidic residues" evidence="1">
    <location>
        <begin position="37"/>
        <end position="52"/>
    </location>
</feature>
<feature type="compositionally biased region" description="Basic and acidic residues" evidence="1">
    <location>
        <begin position="150"/>
        <end position="161"/>
    </location>
</feature>
<dbReference type="PANTHER" id="PTHR42101:SF1">
    <property type="entry name" value="LOW TEMPERATURE REQUIREMENT A"/>
    <property type="match status" value="1"/>
</dbReference>
<gene>
    <name evidence="3" type="ORF">LOC62_02G002589</name>
</gene>
<dbReference type="Pfam" id="PF06772">
    <property type="entry name" value="LtrA"/>
    <property type="match status" value="1"/>
</dbReference>
<feature type="transmembrane region" description="Helical" evidence="2">
    <location>
        <begin position="472"/>
        <end position="496"/>
    </location>
</feature>
<evidence type="ECO:0000256" key="1">
    <source>
        <dbReference type="SAM" id="MobiDB-lite"/>
    </source>
</evidence>
<keyword evidence="2" id="KW-0472">Membrane</keyword>
<organism evidence="3 4">
    <name type="scientific">Vanrija pseudolonga</name>
    <dbReference type="NCBI Taxonomy" id="143232"/>
    <lineage>
        <taxon>Eukaryota</taxon>
        <taxon>Fungi</taxon>
        <taxon>Dikarya</taxon>
        <taxon>Basidiomycota</taxon>
        <taxon>Agaricomycotina</taxon>
        <taxon>Tremellomycetes</taxon>
        <taxon>Trichosporonales</taxon>
        <taxon>Trichosporonaceae</taxon>
        <taxon>Vanrija</taxon>
    </lineage>
</organism>